<dbReference type="EMBL" id="AYRZ02000003">
    <property type="protein sequence ID" value="PHT86557.1"/>
    <property type="molecule type" value="Genomic_DNA"/>
</dbReference>
<protein>
    <submittedName>
        <fullName evidence="2">Uncharacterized protein</fullName>
    </submittedName>
</protein>
<gene>
    <name evidence="2" type="ORF">T459_08663</name>
</gene>
<keyword evidence="1" id="KW-0472">Membrane</keyword>
<proteinExistence type="predicted"/>
<evidence type="ECO:0000313" key="2">
    <source>
        <dbReference type="EMBL" id="PHT86557.1"/>
    </source>
</evidence>
<comment type="caution">
    <text evidence="2">The sequence shown here is derived from an EMBL/GenBank/DDBJ whole genome shotgun (WGS) entry which is preliminary data.</text>
</comment>
<keyword evidence="1" id="KW-1133">Transmembrane helix</keyword>
<keyword evidence="1" id="KW-0812">Transmembrane</keyword>
<reference evidence="2 3" key="2">
    <citation type="journal article" date="2017" name="Genome Biol.">
        <title>New reference genome sequences of hot pepper reveal the massive evolution of plant disease-resistance genes by retroduplication.</title>
        <authorList>
            <person name="Kim S."/>
            <person name="Park J."/>
            <person name="Yeom S.I."/>
            <person name="Kim Y.M."/>
            <person name="Seo E."/>
            <person name="Kim K.T."/>
            <person name="Kim M.S."/>
            <person name="Lee J.M."/>
            <person name="Cheong K."/>
            <person name="Shin H.S."/>
            <person name="Kim S.B."/>
            <person name="Han K."/>
            <person name="Lee J."/>
            <person name="Park M."/>
            <person name="Lee H.A."/>
            <person name="Lee H.Y."/>
            <person name="Lee Y."/>
            <person name="Oh S."/>
            <person name="Lee J.H."/>
            <person name="Choi E."/>
            <person name="Choi E."/>
            <person name="Lee S.E."/>
            <person name="Jeon J."/>
            <person name="Kim H."/>
            <person name="Choi G."/>
            <person name="Song H."/>
            <person name="Lee J."/>
            <person name="Lee S.C."/>
            <person name="Kwon J.K."/>
            <person name="Lee H.Y."/>
            <person name="Koo N."/>
            <person name="Hong Y."/>
            <person name="Kim R.W."/>
            <person name="Kang W.H."/>
            <person name="Huh J.H."/>
            <person name="Kang B.C."/>
            <person name="Yang T.J."/>
            <person name="Lee Y.H."/>
            <person name="Bennetzen J.L."/>
            <person name="Choi D."/>
        </authorList>
    </citation>
    <scope>NUCLEOTIDE SEQUENCE [LARGE SCALE GENOMIC DNA]</scope>
    <source>
        <strain evidence="3">cv. CM334</strain>
    </source>
</reference>
<dbReference type="Gramene" id="PHT86557">
    <property type="protein sequence ID" value="PHT86557"/>
    <property type="gene ID" value="T459_08663"/>
</dbReference>
<sequence length="140" mass="15903">MIIRFFHTLGEVGLRVLNRYGKHLGSQLFDDSNFRLDGSEIVLGFFSLLICIGYGVSHRFTYLGYVREALDNTQEEKDSRDVQLKSVLVEDIHNRESSSSSKDDEPFNKIDKDAILKSIDYPTLRNLLGDPSHFGSSSLE</sequence>
<name>A0A2G2ZX46_CAPAN</name>
<reference evidence="2 3" key="1">
    <citation type="journal article" date="2014" name="Nat. Genet.">
        <title>Genome sequence of the hot pepper provides insights into the evolution of pungency in Capsicum species.</title>
        <authorList>
            <person name="Kim S."/>
            <person name="Park M."/>
            <person name="Yeom S.I."/>
            <person name="Kim Y.M."/>
            <person name="Lee J.M."/>
            <person name="Lee H.A."/>
            <person name="Seo E."/>
            <person name="Choi J."/>
            <person name="Cheong K."/>
            <person name="Kim K.T."/>
            <person name="Jung K."/>
            <person name="Lee G.W."/>
            <person name="Oh S.K."/>
            <person name="Bae C."/>
            <person name="Kim S.B."/>
            <person name="Lee H.Y."/>
            <person name="Kim S.Y."/>
            <person name="Kim M.S."/>
            <person name="Kang B.C."/>
            <person name="Jo Y.D."/>
            <person name="Yang H.B."/>
            <person name="Jeong H.J."/>
            <person name="Kang W.H."/>
            <person name="Kwon J.K."/>
            <person name="Shin C."/>
            <person name="Lim J.Y."/>
            <person name="Park J.H."/>
            <person name="Huh J.H."/>
            <person name="Kim J.S."/>
            <person name="Kim B.D."/>
            <person name="Cohen O."/>
            <person name="Paran I."/>
            <person name="Suh M.C."/>
            <person name="Lee S.B."/>
            <person name="Kim Y.K."/>
            <person name="Shin Y."/>
            <person name="Noh S.J."/>
            <person name="Park J."/>
            <person name="Seo Y.S."/>
            <person name="Kwon S.Y."/>
            <person name="Kim H.A."/>
            <person name="Park J.M."/>
            <person name="Kim H.J."/>
            <person name="Choi S.B."/>
            <person name="Bosland P.W."/>
            <person name="Reeves G."/>
            <person name="Jo S.H."/>
            <person name="Lee B.W."/>
            <person name="Cho H.T."/>
            <person name="Choi H.S."/>
            <person name="Lee M.S."/>
            <person name="Yu Y."/>
            <person name="Do Choi Y."/>
            <person name="Park B.S."/>
            <person name="van Deynze A."/>
            <person name="Ashrafi H."/>
            <person name="Hill T."/>
            <person name="Kim W.T."/>
            <person name="Pai H.S."/>
            <person name="Ahn H.K."/>
            <person name="Yeam I."/>
            <person name="Giovannoni J.J."/>
            <person name="Rose J.K."/>
            <person name="Sorensen I."/>
            <person name="Lee S.J."/>
            <person name="Kim R.W."/>
            <person name="Choi I.Y."/>
            <person name="Choi B.S."/>
            <person name="Lim J.S."/>
            <person name="Lee Y.H."/>
            <person name="Choi D."/>
        </authorList>
    </citation>
    <scope>NUCLEOTIDE SEQUENCE [LARGE SCALE GENOMIC DNA]</scope>
    <source>
        <strain evidence="3">cv. CM334</strain>
    </source>
</reference>
<keyword evidence="3" id="KW-1185">Reference proteome</keyword>
<dbReference type="AlphaFoldDB" id="A0A2G2ZX46"/>
<feature type="transmembrane region" description="Helical" evidence="1">
    <location>
        <begin position="41"/>
        <end position="57"/>
    </location>
</feature>
<organism evidence="2 3">
    <name type="scientific">Capsicum annuum</name>
    <name type="common">Capsicum pepper</name>
    <dbReference type="NCBI Taxonomy" id="4072"/>
    <lineage>
        <taxon>Eukaryota</taxon>
        <taxon>Viridiplantae</taxon>
        <taxon>Streptophyta</taxon>
        <taxon>Embryophyta</taxon>
        <taxon>Tracheophyta</taxon>
        <taxon>Spermatophyta</taxon>
        <taxon>Magnoliopsida</taxon>
        <taxon>eudicotyledons</taxon>
        <taxon>Gunneridae</taxon>
        <taxon>Pentapetalae</taxon>
        <taxon>asterids</taxon>
        <taxon>lamiids</taxon>
        <taxon>Solanales</taxon>
        <taxon>Solanaceae</taxon>
        <taxon>Solanoideae</taxon>
        <taxon>Capsiceae</taxon>
        <taxon>Capsicum</taxon>
    </lineage>
</organism>
<accession>A0A2G2ZX46</accession>
<evidence type="ECO:0000313" key="3">
    <source>
        <dbReference type="Proteomes" id="UP000222542"/>
    </source>
</evidence>
<evidence type="ECO:0000256" key="1">
    <source>
        <dbReference type="SAM" id="Phobius"/>
    </source>
</evidence>
<dbReference type="Proteomes" id="UP000222542">
    <property type="component" value="Unassembled WGS sequence"/>
</dbReference>